<evidence type="ECO:0000313" key="2">
    <source>
        <dbReference type="EMBL" id="KAG0247340.1"/>
    </source>
</evidence>
<feature type="compositionally biased region" description="Basic and acidic residues" evidence="1">
    <location>
        <begin position="1"/>
        <end position="22"/>
    </location>
</feature>
<sequence>MDKGYKKDKDNNRDEDGIKDTDNNIPQNDAWMSGMDFLPMPPPCPATYSPDVVCKQRGRVTAQ</sequence>
<evidence type="ECO:0000313" key="3">
    <source>
        <dbReference type="Proteomes" id="UP000807716"/>
    </source>
</evidence>
<name>A0A9P6TV80_9FUNG</name>
<comment type="caution">
    <text evidence="2">The sequence shown here is derived from an EMBL/GenBank/DDBJ whole genome shotgun (WGS) entry which is preliminary data.</text>
</comment>
<evidence type="ECO:0000256" key="1">
    <source>
        <dbReference type="SAM" id="MobiDB-lite"/>
    </source>
</evidence>
<dbReference type="AlphaFoldDB" id="A0A9P6TV80"/>
<feature type="region of interest" description="Disordered" evidence="1">
    <location>
        <begin position="1"/>
        <end position="37"/>
    </location>
</feature>
<organism evidence="2 3">
    <name type="scientific">Actinomortierella ambigua</name>
    <dbReference type="NCBI Taxonomy" id="1343610"/>
    <lineage>
        <taxon>Eukaryota</taxon>
        <taxon>Fungi</taxon>
        <taxon>Fungi incertae sedis</taxon>
        <taxon>Mucoromycota</taxon>
        <taxon>Mortierellomycotina</taxon>
        <taxon>Mortierellomycetes</taxon>
        <taxon>Mortierellales</taxon>
        <taxon>Mortierellaceae</taxon>
        <taxon>Actinomortierella</taxon>
    </lineage>
</organism>
<dbReference type="EMBL" id="JAAAJB010001799">
    <property type="protein sequence ID" value="KAG0247340.1"/>
    <property type="molecule type" value="Genomic_DNA"/>
</dbReference>
<gene>
    <name evidence="2" type="ORF">DFQ27_002163</name>
</gene>
<feature type="non-terminal residue" evidence="2">
    <location>
        <position position="63"/>
    </location>
</feature>
<reference evidence="2" key="1">
    <citation type="journal article" date="2020" name="Fungal Divers.">
        <title>Resolving the Mortierellaceae phylogeny through synthesis of multi-gene phylogenetics and phylogenomics.</title>
        <authorList>
            <person name="Vandepol N."/>
            <person name="Liber J."/>
            <person name="Desiro A."/>
            <person name="Na H."/>
            <person name="Kennedy M."/>
            <person name="Barry K."/>
            <person name="Grigoriev I.V."/>
            <person name="Miller A.N."/>
            <person name="O'Donnell K."/>
            <person name="Stajich J.E."/>
            <person name="Bonito G."/>
        </authorList>
    </citation>
    <scope>NUCLEOTIDE SEQUENCE</scope>
    <source>
        <strain evidence="2">BC1065</strain>
    </source>
</reference>
<accession>A0A9P6TV80</accession>
<proteinExistence type="predicted"/>
<keyword evidence="3" id="KW-1185">Reference proteome</keyword>
<protein>
    <submittedName>
        <fullName evidence="2">Uncharacterized protein</fullName>
    </submittedName>
</protein>
<dbReference type="Proteomes" id="UP000807716">
    <property type="component" value="Unassembled WGS sequence"/>
</dbReference>